<dbReference type="Proteomes" id="UP000198426">
    <property type="component" value="Unassembled WGS sequence"/>
</dbReference>
<protein>
    <submittedName>
        <fullName evidence="3">Enoyl-CoA hydratase</fullName>
    </submittedName>
</protein>
<dbReference type="InterPro" id="IPR018376">
    <property type="entry name" value="Enoyl-CoA_hyd/isom_CS"/>
</dbReference>
<gene>
    <name evidence="3" type="ORF">SAMN05421757_103268</name>
</gene>
<dbReference type="InterPro" id="IPR001753">
    <property type="entry name" value="Enoyl-CoA_hydra/iso"/>
</dbReference>
<dbReference type="EMBL" id="FZOY01000003">
    <property type="protein sequence ID" value="SNS76863.1"/>
    <property type="molecule type" value="Genomic_DNA"/>
</dbReference>
<sequence>MLAPTGYEGDGRVQYDAITYAVRDDVALVTMNRPEVMNALNTQMRAEIAHAVRRAGSEARVVVLTGEGRAFCSGQDLGDRANVGHIDLERTLRDEYIPMLEAITESPVPTIAAVNGAAAGAGANLALACDVVIAAESAVFLQAFARIGLIPDAGGTYMLPRQMGAAKAMGAALFAEPITARQADAWGMIWEAVPDEDFPARWWSRALHLAKGPTAAYRAARQALRQGWDNTLAAQLELEAQLQGECGLSRDFKEGVLAFLEKRPAHFEGR</sequence>
<dbReference type="Gene3D" id="1.10.12.10">
    <property type="entry name" value="Lyase 2-enoyl-coa Hydratase, Chain A, domain 2"/>
    <property type="match status" value="1"/>
</dbReference>
<keyword evidence="4" id="KW-1185">Reference proteome</keyword>
<dbReference type="PANTHER" id="PTHR43459">
    <property type="entry name" value="ENOYL-COA HYDRATASE"/>
    <property type="match status" value="1"/>
</dbReference>
<dbReference type="SUPFAM" id="SSF52096">
    <property type="entry name" value="ClpP/crotonase"/>
    <property type="match status" value="1"/>
</dbReference>
<dbReference type="PROSITE" id="PS00166">
    <property type="entry name" value="ENOYL_COA_HYDRATASE"/>
    <property type="match status" value="1"/>
</dbReference>
<organism evidence="3 4">
    <name type="scientific">Tropicimonas sediminicola</name>
    <dbReference type="NCBI Taxonomy" id="1031541"/>
    <lineage>
        <taxon>Bacteria</taxon>
        <taxon>Pseudomonadati</taxon>
        <taxon>Pseudomonadota</taxon>
        <taxon>Alphaproteobacteria</taxon>
        <taxon>Rhodobacterales</taxon>
        <taxon>Roseobacteraceae</taxon>
        <taxon>Tropicimonas</taxon>
    </lineage>
</organism>
<evidence type="ECO:0000256" key="2">
    <source>
        <dbReference type="RuleBase" id="RU003707"/>
    </source>
</evidence>
<dbReference type="Pfam" id="PF00378">
    <property type="entry name" value="ECH_1"/>
    <property type="match status" value="1"/>
</dbReference>
<evidence type="ECO:0000313" key="3">
    <source>
        <dbReference type="EMBL" id="SNS76863.1"/>
    </source>
</evidence>
<dbReference type="InterPro" id="IPR029045">
    <property type="entry name" value="ClpP/crotonase-like_dom_sf"/>
</dbReference>
<dbReference type="AlphaFoldDB" id="A0A239H7R4"/>
<proteinExistence type="inferred from homology"/>
<name>A0A239H7R4_9RHOB</name>
<dbReference type="GO" id="GO:0003824">
    <property type="term" value="F:catalytic activity"/>
    <property type="evidence" value="ECO:0007669"/>
    <property type="project" value="InterPro"/>
</dbReference>
<reference evidence="3 4" key="1">
    <citation type="submission" date="2017-06" db="EMBL/GenBank/DDBJ databases">
        <authorList>
            <person name="Kim H.J."/>
            <person name="Triplett B.A."/>
        </authorList>
    </citation>
    <scope>NUCLEOTIDE SEQUENCE [LARGE SCALE GENOMIC DNA]</scope>
    <source>
        <strain evidence="3 4">DSM 29339</strain>
    </source>
</reference>
<accession>A0A239H7R4</accession>
<dbReference type="OrthoDB" id="9781757at2"/>
<evidence type="ECO:0000256" key="1">
    <source>
        <dbReference type="ARBA" id="ARBA00005254"/>
    </source>
</evidence>
<dbReference type="InterPro" id="IPR014748">
    <property type="entry name" value="Enoyl-CoA_hydra_C"/>
</dbReference>
<comment type="similarity">
    <text evidence="1 2">Belongs to the enoyl-CoA hydratase/isomerase family.</text>
</comment>
<evidence type="ECO:0000313" key="4">
    <source>
        <dbReference type="Proteomes" id="UP000198426"/>
    </source>
</evidence>
<dbReference type="Gene3D" id="3.90.226.10">
    <property type="entry name" value="2-enoyl-CoA Hydratase, Chain A, domain 1"/>
    <property type="match status" value="1"/>
</dbReference>
<dbReference type="CDD" id="cd06558">
    <property type="entry name" value="crotonase-like"/>
    <property type="match status" value="1"/>
</dbReference>
<dbReference type="PANTHER" id="PTHR43459:SF1">
    <property type="entry name" value="EG:BACN32G11.4 PROTEIN"/>
    <property type="match status" value="1"/>
</dbReference>